<dbReference type="AlphaFoldDB" id="A0A5N6XR43"/>
<evidence type="ECO:0000313" key="1">
    <source>
        <dbReference type="EMBL" id="KAE8334836.1"/>
    </source>
</evidence>
<accession>A0A5N6XR43</accession>
<dbReference type="Proteomes" id="UP000325558">
    <property type="component" value="Unassembled WGS sequence"/>
</dbReference>
<dbReference type="EMBL" id="ML737243">
    <property type="protein sequence ID" value="KAE8334836.1"/>
    <property type="molecule type" value="Genomic_DNA"/>
</dbReference>
<protein>
    <submittedName>
        <fullName evidence="1">Uncharacterized protein</fullName>
    </submittedName>
</protein>
<sequence>MDCLPSLSPHHNSKARLTFRSVRPSSLLRPLRFFSRINYCPFKLTLDCCHRFCLIKIAGSLITIVTSQVSRPLESSKSRFLAALFAVANQNICRFCRNIRVESKRQTVVRRKTTIITDHSCLVFSSRYFFRASPSPYSFYLASRHPSKNTLLLSDDTSGDRTPHIPCLIPYPG</sequence>
<proteinExistence type="predicted"/>
<organism evidence="1">
    <name type="scientific">Aspergillus arachidicola</name>
    <dbReference type="NCBI Taxonomy" id="656916"/>
    <lineage>
        <taxon>Eukaryota</taxon>
        <taxon>Fungi</taxon>
        <taxon>Dikarya</taxon>
        <taxon>Ascomycota</taxon>
        <taxon>Pezizomycotina</taxon>
        <taxon>Eurotiomycetes</taxon>
        <taxon>Eurotiomycetidae</taxon>
        <taxon>Eurotiales</taxon>
        <taxon>Aspergillaceae</taxon>
        <taxon>Aspergillus</taxon>
        <taxon>Aspergillus subgen. Circumdati</taxon>
    </lineage>
</organism>
<reference evidence="1" key="1">
    <citation type="submission" date="2019-04" db="EMBL/GenBank/DDBJ databases">
        <title>Friends and foes A comparative genomics study of 23 Aspergillus species from section Flavi.</title>
        <authorList>
            <consortium name="DOE Joint Genome Institute"/>
            <person name="Kjaerbolling I."/>
            <person name="Vesth T."/>
            <person name="Frisvad J.C."/>
            <person name="Nybo J.L."/>
            <person name="Theobald S."/>
            <person name="Kildgaard S."/>
            <person name="Isbrandt T."/>
            <person name="Kuo A."/>
            <person name="Sato A."/>
            <person name="Lyhne E.K."/>
            <person name="Kogle M.E."/>
            <person name="Wiebenga A."/>
            <person name="Kun R.S."/>
            <person name="Lubbers R.J."/>
            <person name="Makela M.R."/>
            <person name="Barry K."/>
            <person name="Chovatia M."/>
            <person name="Clum A."/>
            <person name="Daum C."/>
            <person name="Haridas S."/>
            <person name="He G."/>
            <person name="LaButti K."/>
            <person name="Lipzen A."/>
            <person name="Mondo S."/>
            <person name="Riley R."/>
            <person name="Salamov A."/>
            <person name="Simmons B.A."/>
            <person name="Magnuson J.K."/>
            <person name="Henrissat B."/>
            <person name="Mortensen U.H."/>
            <person name="Larsen T.O."/>
            <person name="Devries R.P."/>
            <person name="Grigoriev I.V."/>
            <person name="Machida M."/>
            <person name="Baker S.E."/>
            <person name="Andersen M.R."/>
        </authorList>
    </citation>
    <scope>NUCLEOTIDE SEQUENCE</scope>
    <source>
        <strain evidence="1">CBS 117612</strain>
    </source>
</reference>
<name>A0A5N6XR43_9EURO</name>
<gene>
    <name evidence="1" type="ORF">BDV24DRAFT_18375</name>
</gene>